<feature type="compositionally biased region" description="Low complexity" evidence="1">
    <location>
        <begin position="8"/>
        <end position="19"/>
    </location>
</feature>
<feature type="region of interest" description="Disordered" evidence="1">
    <location>
        <begin position="413"/>
        <end position="612"/>
    </location>
</feature>
<feature type="compositionally biased region" description="Low complexity" evidence="1">
    <location>
        <begin position="413"/>
        <end position="422"/>
    </location>
</feature>
<dbReference type="AlphaFoldDB" id="A0A9P7AI10"/>
<dbReference type="EMBL" id="JABBWE010000054">
    <property type="protein sequence ID" value="KAG1789935.1"/>
    <property type="molecule type" value="Genomic_DNA"/>
</dbReference>
<proteinExistence type="predicted"/>
<feature type="region of interest" description="Disordered" evidence="1">
    <location>
        <begin position="1"/>
        <end position="57"/>
    </location>
</feature>
<feature type="compositionally biased region" description="Basic residues" evidence="1">
    <location>
        <begin position="27"/>
        <end position="39"/>
    </location>
</feature>
<keyword evidence="3" id="KW-1185">Reference proteome</keyword>
<feature type="compositionally biased region" description="Pro residues" evidence="1">
    <location>
        <begin position="444"/>
        <end position="454"/>
    </location>
</feature>
<dbReference type="InterPro" id="IPR046521">
    <property type="entry name" value="DUF6698"/>
</dbReference>
<dbReference type="PANTHER" id="PTHR11202:SF22">
    <property type="entry name" value="PROTEIN ENABLED"/>
    <property type="match status" value="1"/>
</dbReference>
<feature type="region of interest" description="Disordered" evidence="1">
    <location>
        <begin position="386"/>
        <end position="405"/>
    </location>
</feature>
<evidence type="ECO:0000313" key="3">
    <source>
        <dbReference type="Proteomes" id="UP000719766"/>
    </source>
</evidence>
<evidence type="ECO:0000313" key="2">
    <source>
        <dbReference type="EMBL" id="KAG1789935.1"/>
    </source>
</evidence>
<dbReference type="Proteomes" id="UP000719766">
    <property type="component" value="Unassembled WGS sequence"/>
</dbReference>
<dbReference type="GeneID" id="64600872"/>
<sequence>MARRKRSPSPSELSSSSSSDSEDSQPTRKHPTKQKKQRSSKSDDEKQKPEKKESKSDLHEEYLAAARCITRCVDMFCKIDKVIDVGTLLKQRELADSGDLSEDDDDAAHREKQLSKLSQKTWDRYRQNYKRLLELAPGLKPLIAGSKDPKKASQLRKIIRKMESVISGTCSDDSTRLKIPICDYVAPNPAEKAVVPPLHDGSSGRRTHLGVNHPVLARFLCPIGEIENFNEDPTSTIERLQSGKIRMEADAFPAFLWNGDLPGGNYDPDNMMDGFLDGFVLKRTMKHIFTGPSTAYGAQSRGTRPSNAALHAMTTVEPPHIAYGCVQVRFGISSRNTWTEEDGDFNYRDFYRYIIELIDDLPDDDKERLLKHWNLKLFKNEDGRDVAKDDADELGPSGARKGGSDLARLRAQMAARNAAAKTHATDSERPAAPLHRPLPTQENLPPPPRTPQPSSPVAGIPKPAAPSTPPPPGTPPPSSLVRSIPRPRPIPRSMRPAVSSPLAARENLPAPPPPPPPPPSAPAPRPASPPAKAVSQANGNSPGSELTASDEEEEPQPKPKKRKTAPAKRAKGKSKGPVVEASDDESELPTRSGKRKAAVPTRSQPAKKKQKK</sequence>
<protein>
    <submittedName>
        <fullName evidence="2">Uncharacterized protein</fullName>
    </submittedName>
</protein>
<dbReference type="OrthoDB" id="3160134at2759"/>
<gene>
    <name evidence="2" type="ORF">HD556DRAFT_1446512</name>
</gene>
<feature type="compositionally biased region" description="Polar residues" evidence="1">
    <location>
        <begin position="535"/>
        <end position="547"/>
    </location>
</feature>
<organism evidence="2 3">
    <name type="scientific">Suillus plorans</name>
    <dbReference type="NCBI Taxonomy" id="116603"/>
    <lineage>
        <taxon>Eukaryota</taxon>
        <taxon>Fungi</taxon>
        <taxon>Dikarya</taxon>
        <taxon>Basidiomycota</taxon>
        <taxon>Agaricomycotina</taxon>
        <taxon>Agaricomycetes</taxon>
        <taxon>Agaricomycetidae</taxon>
        <taxon>Boletales</taxon>
        <taxon>Suillineae</taxon>
        <taxon>Suillaceae</taxon>
        <taxon>Suillus</taxon>
    </lineage>
</organism>
<comment type="caution">
    <text evidence="2">The sequence shown here is derived from an EMBL/GenBank/DDBJ whole genome shotgun (WGS) entry which is preliminary data.</text>
</comment>
<feature type="compositionally biased region" description="Pro residues" evidence="1">
    <location>
        <begin position="509"/>
        <end position="529"/>
    </location>
</feature>
<reference evidence="2" key="1">
    <citation type="journal article" date="2020" name="New Phytol.">
        <title>Comparative genomics reveals dynamic genome evolution in host specialist ectomycorrhizal fungi.</title>
        <authorList>
            <person name="Lofgren L.A."/>
            <person name="Nguyen N.H."/>
            <person name="Vilgalys R."/>
            <person name="Ruytinx J."/>
            <person name="Liao H.L."/>
            <person name="Branco S."/>
            <person name="Kuo A."/>
            <person name="LaButti K."/>
            <person name="Lipzen A."/>
            <person name="Andreopoulos W."/>
            <person name="Pangilinan J."/>
            <person name="Riley R."/>
            <person name="Hundley H."/>
            <person name="Na H."/>
            <person name="Barry K."/>
            <person name="Grigoriev I.V."/>
            <person name="Stajich J.E."/>
            <person name="Kennedy P.G."/>
        </authorList>
    </citation>
    <scope>NUCLEOTIDE SEQUENCE</scope>
    <source>
        <strain evidence="2">S12</strain>
    </source>
</reference>
<name>A0A9P7AI10_9AGAM</name>
<feature type="compositionally biased region" description="Basic and acidic residues" evidence="1">
    <location>
        <begin position="40"/>
        <end position="57"/>
    </location>
</feature>
<dbReference type="Pfam" id="PF20414">
    <property type="entry name" value="DUF6698"/>
    <property type="match status" value="1"/>
</dbReference>
<evidence type="ECO:0000256" key="1">
    <source>
        <dbReference type="SAM" id="MobiDB-lite"/>
    </source>
</evidence>
<feature type="compositionally biased region" description="Pro residues" evidence="1">
    <location>
        <begin position="463"/>
        <end position="478"/>
    </location>
</feature>
<accession>A0A9P7AI10</accession>
<feature type="compositionally biased region" description="Basic residues" evidence="1">
    <location>
        <begin position="558"/>
        <end position="574"/>
    </location>
</feature>
<dbReference type="PANTHER" id="PTHR11202">
    <property type="entry name" value="SPROUTY-RELATED, EVH1 DOMAIN-CONTAINING PROTEIN FAMILY MEMBER"/>
    <property type="match status" value="1"/>
</dbReference>
<dbReference type="RefSeq" id="XP_041156941.1">
    <property type="nucleotide sequence ID" value="XM_041307108.1"/>
</dbReference>